<reference evidence="1 2" key="1">
    <citation type="submission" date="2020-02" db="EMBL/GenBank/DDBJ databases">
        <title>Draft genome sequence of Haematococcus lacustris strain NIES-144.</title>
        <authorList>
            <person name="Morimoto D."/>
            <person name="Nakagawa S."/>
            <person name="Yoshida T."/>
            <person name="Sawayama S."/>
        </authorList>
    </citation>
    <scope>NUCLEOTIDE SEQUENCE [LARGE SCALE GENOMIC DNA]</scope>
    <source>
        <strain evidence="1 2">NIES-144</strain>
    </source>
</reference>
<gene>
    <name evidence="1" type="ORF">HaLaN_17192</name>
</gene>
<keyword evidence="2" id="KW-1185">Reference proteome</keyword>
<protein>
    <submittedName>
        <fullName evidence="1">Uncharacterized protein</fullName>
    </submittedName>
</protein>
<name>A0A699ZBP5_HAELA</name>
<evidence type="ECO:0000313" key="2">
    <source>
        <dbReference type="Proteomes" id="UP000485058"/>
    </source>
</evidence>
<comment type="caution">
    <text evidence="1">The sequence shown here is derived from an EMBL/GenBank/DDBJ whole genome shotgun (WGS) entry which is preliminary data.</text>
</comment>
<dbReference type="Proteomes" id="UP000485058">
    <property type="component" value="Unassembled WGS sequence"/>
</dbReference>
<accession>A0A699ZBP5</accession>
<organism evidence="1 2">
    <name type="scientific">Haematococcus lacustris</name>
    <name type="common">Green alga</name>
    <name type="synonym">Haematococcus pluvialis</name>
    <dbReference type="NCBI Taxonomy" id="44745"/>
    <lineage>
        <taxon>Eukaryota</taxon>
        <taxon>Viridiplantae</taxon>
        <taxon>Chlorophyta</taxon>
        <taxon>core chlorophytes</taxon>
        <taxon>Chlorophyceae</taxon>
        <taxon>CS clade</taxon>
        <taxon>Chlamydomonadales</taxon>
        <taxon>Haematococcaceae</taxon>
        <taxon>Haematococcus</taxon>
    </lineage>
</organism>
<dbReference type="AlphaFoldDB" id="A0A699ZBP5"/>
<proteinExistence type="predicted"/>
<sequence>MKRMVTRAVRDPCIIDIPEYQEGLRRMEQYLDQKGIQEVLMCHLAASLLTKCRDAAKLQPGGPSKDQQLLRAFYLGCYRIAALLLSRDFDKLVSMLPVPNRCGGWGGGH</sequence>
<dbReference type="EMBL" id="BLLF01001578">
    <property type="protein sequence ID" value="GFH20117.1"/>
    <property type="molecule type" value="Genomic_DNA"/>
</dbReference>
<feature type="non-terminal residue" evidence="1">
    <location>
        <position position="1"/>
    </location>
</feature>
<evidence type="ECO:0000313" key="1">
    <source>
        <dbReference type="EMBL" id="GFH20117.1"/>
    </source>
</evidence>